<organism evidence="1 2">
    <name type="scientific">Camellia lanceoleosa</name>
    <dbReference type="NCBI Taxonomy" id="1840588"/>
    <lineage>
        <taxon>Eukaryota</taxon>
        <taxon>Viridiplantae</taxon>
        <taxon>Streptophyta</taxon>
        <taxon>Embryophyta</taxon>
        <taxon>Tracheophyta</taxon>
        <taxon>Spermatophyta</taxon>
        <taxon>Magnoliopsida</taxon>
        <taxon>eudicotyledons</taxon>
        <taxon>Gunneridae</taxon>
        <taxon>Pentapetalae</taxon>
        <taxon>asterids</taxon>
        <taxon>Ericales</taxon>
        <taxon>Theaceae</taxon>
        <taxon>Camellia</taxon>
    </lineage>
</organism>
<dbReference type="Proteomes" id="UP001060215">
    <property type="component" value="Chromosome 10"/>
</dbReference>
<name>A0ACC0GD14_9ERIC</name>
<sequence length="127" mass="14481">MEDLCSDTKQVPFIEIHPQHLEFYIDHDGFWSRLSSQRRPVSTSVVCGLMLFALGLVSLFTGHAASDPEWYSQRLMIRSLFYKLILHLFSTSLSSSLYFLSFSDVVALPSISKLELKICCTCFSFLS</sequence>
<evidence type="ECO:0000313" key="1">
    <source>
        <dbReference type="EMBL" id="KAI7998714.1"/>
    </source>
</evidence>
<gene>
    <name evidence="1" type="ORF">LOK49_LG10G00914</name>
</gene>
<accession>A0ACC0GD14</accession>
<evidence type="ECO:0000313" key="2">
    <source>
        <dbReference type="Proteomes" id="UP001060215"/>
    </source>
</evidence>
<protein>
    <submittedName>
        <fullName evidence="1">O-fucosyltransferase 29</fullName>
    </submittedName>
</protein>
<comment type="caution">
    <text evidence="1">The sequence shown here is derived from an EMBL/GenBank/DDBJ whole genome shotgun (WGS) entry which is preliminary data.</text>
</comment>
<proteinExistence type="predicted"/>
<keyword evidence="2" id="KW-1185">Reference proteome</keyword>
<dbReference type="EMBL" id="CM045767">
    <property type="protein sequence ID" value="KAI7998714.1"/>
    <property type="molecule type" value="Genomic_DNA"/>
</dbReference>
<reference evidence="1 2" key="1">
    <citation type="journal article" date="2022" name="Plant J.">
        <title>Chromosome-level genome of Camellia lanceoleosa provides a valuable resource for understanding genome evolution and self-incompatibility.</title>
        <authorList>
            <person name="Gong W."/>
            <person name="Xiao S."/>
            <person name="Wang L."/>
            <person name="Liao Z."/>
            <person name="Chang Y."/>
            <person name="Mo W."/>
            <person name="Hu G."/>
            <person name="Li W."/>
            <person name="Zhao G."/>
            <person name="Zhu H."/>
            <person name="Hu X."/>
            <person name="Ji K."/>
            <person name="Xiang X."/>
            <person name="Song Q."/>
            <person name="Yuan D."/>
            <person name="Jin S."/>
            <person name="Zhang L."/>
        </authorList>
    </citation>
    <scope>NUCLEOTIDE SEQUENCE [LARGE SCALE GENOMIC DNA]</scope>
    <source>
        <strain evidence="1">SQ_2022a</strain>
    </source>
</reference>